<dbReference type="OrthoDB" id="5594999at2759"/>
<evidence type="ECO:0000313" key="8">
    <source>
        <dbReference type="EMBL" id="KLJ10084.1"/>
    </source>
</evidence>
<dbReference type="InterPro" id="IPR019775">
    <property type="entry name" value="WD40_repeat_CS"/>
</dbReference>
<dbReference type="SMART" id="SM00320">
    <property type="entry name" value="WD40"/>
    <property type="match status" value="7"/>
</dbReference>
<dbReference type="PANTHER" id="PTHR14344:SF3">
    <property type="entry name" value="WD REPEAT-CONTAINING PROTEIN 6"/>
    <property type="match status" value="1"/>
</dbReference>
<comment type="caution">
    <text evidence="8">The sequence shown here is derived from an EMBL/GenBank/DDBJ whole genome shotgun (WGS) entry which is preliminary data.</text>
</comment>
<name>A0A0H1BF26_9EURO</name>
<keyword evidence="9" id="KW-1185">Reference proteome</keyword>
<evidence type="ECO:0000256" key="5">
    <source>
        <dbReference type="ARBA" id="ARBA00022737"/>
    </source>
</evidence>
<dbReference type="GO" id="GO:0030488">
    <property type="term" value="P:tRNA methylation"/>
    <property type="evidence" value="ECO:0007669"/>
    <property type="project" value="TreeGrafter"/>
</dbReference>
<dbReference type="PANTHER" id="PTHR14344">
    <property type="entry name" value="WD REPEAT PROTEIN"/>
    <property type="match status" value="1"/>
</dbReference>
<evidence type="ECO:0000256" key="4">
    <source>
        <dbReference type="ARBA" id="ARBA00022694"/>
    </source>
</evidence>
<dbReference type="STRING" id="2060906.A0A0H1BF26"/>
<evidence type="ECO:0000256" key="2">
    <source>
        <dbReference type="ARBA" id="ARBA00022490"/>
    </source>
</evidence>
<proteinExistence type="inferred from homology"/>
<dbReference type="AlphaFoldDB" id="A0A0H1BF26"/>
<feature type="repeat" description="WD" evidence="7">
    <location>
        <begin position="883"/>
        <end position="918"/>
    </location>
</feature>
<comment type="similarity">
    <text evidence="6">Belongs to the WD repeat WDR6 family.</text>
</comment>
<sequence>MRMIIFAVVVAGYPLESPLRDIDVHRDSCLPVTATRVVDSADGRLILSGCGPYLRLIDEASGTLLDRIQIFERNSVHGIQVASLTSTKPAVNVANFLIWGGQSFRLLRLEVDRHGSGSLSPSSPECAAPDWILDANFCRLENNDHNSSIANRACLITAHNVLFGLELEDDFVTYQADLRLHQIGTGLKSVLYSADVSWLSPEQILVAAGTVFGEIVVWSCLLPAESGSIFSGDSSVVIHHLFTGHEGSIFGVDISPEIRWQNDNQTRRFLASCSDDRTIRIWDISDCSSPVSTKANARAALRPATRSTGFGNIFRDDLDMDPEACIAKSWGHTSRIWSARFVDMTISGQTAFLKLVSYGEDASCQVWGLRLQNDSPIGENLSSHKNAILQNMSTHAYHTGKNIWSMAVHKSSDLTTIYTGGADGSIHSFSIGTNEAFFKHGTWVETYDIYDLSLRFPGSLASMAGATRRQKSDDKLNRYAFVSETCIIGLSSHGKMNMAHISDMKCVGPEQIGQEGIRAISWENIAVLDSPGSQFSIAGHPELGIGMIGDVKGTLWWYRNDTREVLTLTQLNNKITGIFFASSETEYYETKGPITSLTFVTTSMGTPSTNLFFIRDKNSPENFTKIPLDLPPTFLTTSAVFIKHSSCLILGAKTGHLSVFDLKNAKDSHPVVPALTVFNLHARDTVTSITVLQQYHPQDERILTTGRDGYYCIHSLTRTGDGNSPWTLQTIHKMAPPFGPYIEGGYFDKATNDLILFGFKSTEFIIWNESTQTERAAIECGGAHRIWAYNPYHANGAYETFAWTKASTFNLFRKTSILHRAVTIGTHGREIKVAAISEVHFQDGENKHRIIATGGEDTMIRISLLDDAVSTRSRGSLRCLRNLKKHNAGIQHLQWSPCGKLLFSSAGAEEFYVWRLRSIPGFGMGTICEGECPKTVEDSDLRITSFDVLKVFTQEDIEDSFLLCLAYSNSTVKVFHYVSAPSGGLFRLLSKGRYTTNCLTQIQFSKSASGLSLITASTDGHVATWEIFESLSDMYSLADDIPKQLQGRKTPTEPRIISWQHRHCIHQSSIKAMEISSLSDGEYLIVAGGDDNAISISRLGIGTTTKSDSTKNSFTTISLPQAHASAVTAISILEKHTRLESMDSQDYQVFGFLIASSGNDQRLKLWSIQLDSTKPGENGISVSLLQDVYTAVADMASMGSFRRHISRSDDNERRELKDGLVLCGVGVDLWSLRSK</sequence>
<keyword evidence="3 7" id="KW-0853">WD repeat</keyword>
<accession>A0A0H1BF26</accession>
<dbReference type="InterPro" id="IPR001680">
    <property type="entry name" value="WD40_rpt"/>
</dbReference>
<evidence type="ECO:0000256" key="6">
    <source>
        <dbReference type="ARBA" id="ARBA00038255"/>
    </source>
</evidence>
<evidence type="ECO:0000256" key="3">
    <source>
        <dbReference type="ARBA" id="ARBA00022574"/>
    </source>
</evidence>
<evidence type="ECO:0000256" key="1">
    <source>
        <dbReference type="ARBA" id="ARBA00004496"/>
    </source>
</evidence>
<reference evidence="9" key="1">
    <citation type="journal article" date="2015" name="PLoS Genet.">
        <title>The dynamic genome and transcriptome of the human fungal pathogen Blastomyces and close relative Emmonsia.</title>
        <authorList>
            <person name="Munoz J.F."/>
            <person name="Gauthier G.M."/>
            <person name="Desjardins C.A."/>
            <person name="Gallo J.E."/>
            <person name="Holder J."/>
            <person name="Sullivan T.D."/>
            <person name="Marty A.J."/>
            <person name="Carmen J.C."/>
            <person name="Chen Z."/>
            <person name="Ding L."/>
            <person name="Gujja S."/>
            <person name="Magrini V."/>
            <person name="Misas E."/>
            <person name="Mitreva M."/>
            <person name="Priest M."/>
            <person name="Saif S."/>
            <person name="Whiston E.A."/>
            <person name="Young S."/>
            <person name="Zeng Q."/>
            <person name="Goldman W.E."/>
            <person name="Mardis E.R."/>
            <person name="Taylor J.W."/>
            <person name="McEwen J.G."/>
            <person name="Clay O.K."/>
            <person name="Klein B.S."/>
            <person name="Cuomo C.A."/>
        </authorList>
    </citation>
    <scope>NUCLEOTIDE SEQUENCE [LARGE SCALE GENOMIC DNA]</scope>
    <source>
        <strain evidence="9">UAMH 139</strain>
    </source>
</reference>
<dbReference type="PROSITE" id="PS00678">
    <property type="entry name" value="WD_REPEATS_1"/>
    <property type="match status" value="1"/>
</dbReference>
<dbReference type="EMBL" id="LDEV01002157">
    <property type="protein sequence ID" value="KLJ10084.1"/>
    <property type="molecule type" value="Genomic_DNA"/>
</dbReference>
<dbReference type="InterPro" id="IPR036322">
    <property type="entry name" value="WD40_repeat_dom_sf"/>
</dbReference>
<comment type="subcellular location">
    <subcellularLocation>
        <location evidence="1">Cytoplasm</location>
    </subcellularLocation>
</comment>
<dbReference type="InterPro" id="IPR015943">
    <property type="entry name" value="WD40/YVTN_repeat-like_dom_sf"/>
</dbReference>
<keyword evidence="5" id="KW-0677">Repeat</keyword>
<gene>
    <name evidence="8" type="ORF">EMPG_09896</name>
</gene>
<dbReference type="InterPro" id="IPR051973">
    <property type="entry name" value="tRNA_Anticodon_Mtase-Reg"/>
</dbReference>
<dbReference type="Gene3D" id="2.130.10.10">
    <property type="entry name" value="YVTN repeat-like/Quinoprotein amine dehydrogenase"/>
    <property type="match status" value="4"/>
</dbReference>
<dbReference type="PROSITE" id="PS50082">
    <property type="entry name" value="WD_REPEATS_2"/>
    <property type="match status" value="2"/>
</dbReference>
<organism evidence="8 9">
    <name type="scientific">Blastomyces silverae</name>
    <dbReference type="NCBI Taxonomy" id="2060906"/>
    <lineage>
        <taxon>Eukaryota</taxon>
        <taxon>Fungi</taxon>
        <taxon>Dikarya</taxon>
        <taxon>Ascomycota</taxon>
        <taxon>Pezizomycotina</taxon>
        <taxon>Eurotiomycetes</taxon>
        <taxon>Eurotiomycetidae</taxon>
        <taxon>Onygenales</taxon>
        <taxon>Ajellomycetaceae</taxon>
        <taxon>Blastomyces</taxon>
    </lineage>
</organism>
<protein>
    <submittedName>
        <fullName evidence="8">Uncharacterized protein</fullName>
    </submittedName>
</protein>
<evidence type="ECO:0000256" key="7">
    <source>
        <dbReference type="PROSITE-ProRule" id="PRU00221"/>
    </source>
</evidence>
<keyword evidence="2" id="KW-0963">Cytoplasm</keyword>
<dbReference type="SUPFAM" id="SSF50978">
    <property type="entry name" value="WD40 repeat-like"/>
    <property type="match status" value="3"/>
</dbReference>
<dbReference type="GO" id="GO:0005737">
    <property type="term" value="C:cytoplasm"/>
    <property type="evidence" value="ECO:0007669"/>
    <property type="project" value="UniProtKB-SubCell"/>
</dbReference>
<evidence type="ECO:0000313" key="9">
    <source>
        <dbReference type="Proteomes" id="UP000053573"/>
    </source>
</evidence>
<dbReference type="Pfam" id="PF00400">
    <property type="entry name" value="WD40"/>
    <property type="match status" value="2"/>
</dbReference>
<dbReference type="Proteomes" id="UP000053573">
    <property type="component" value="Unassembled WGS sequence"/>
</dbReference>
<keyword evidence="4" id="KW-0819">tRNA processing</keyword>
<dbReference type="PROSITE" id="PS50294">
    <property type="entry name" value="WD_REPEATS_REGION"/>
    <property type="match status" value="1"/>
</dbReference>
<feature type="repeat" description="WD" evidence="7">
    <location>
        <begin position="242"/>
        <end position="285"/>
    </location>
</feature>